<sequence>MSKKRASSSASRSKAPIGRSAGRGTTCGGLKKIPQSDDVNGGQPQVVARERVQEQVVKDTPLTVLTVILPVDVVIRLLNVLEALVANNGGLP</sequence>
<feature type="region of interest" description="Disordered" evidence="1">
    <location>
        <begin position="1"/>
        <end position="46"/>
    </location>
</feature>
<keyword evidence="3" id="KW-1185">Reference proteome</keyword>
<proteinExistence type="predicted"/>
<reference evidence="2 3" key="1">
    <citation type="journal article" date="2021" name="BMC Genomics">
        <title>Datura genome reveals duplications of psychoactive alkaloid biosynthetic genes and high mutation rate following tissue culture.</title>
        <authorList>
            <person name="Rajewski A."/>
            <person name="Carter-House D."/>
            <person name="Stajich J."/>
            <person name="Litt A."/>
        </authorList>
    </citation>
    <scope>NUCLEOTIDE SEQUENCE [LARGE SCALE GENOMIC DNA]</scope>
    <source>
        <strain evidence="2">AR-01</strain>
    </source>
</reference>
<dbReference type="Proteomes" id="UP000823775">
    <property type="component" value="Unassembled WGS sequence"/>
</dbReference>
<name>A0ABS8Y5J0_DATST</name>
<evidence type="ECO:0000313" key="3">
    <source>
        <dbReference type="Proteomes" id="UP000823775"/>
    </source>
</evidence>
<comment type="caution">
    <text evidence="2">The sequence shown here is derived from an EMBL/GenBank/DDBJ whole genome shotgun (WGS) entry which is preliminary data.</text>
</comment>
<evidence type="ECO:0000256" key="1">
    <source>
        <dbReference type="SAM" id="MobiDB-lite"/>
    </source>
</evidence>
<protein>
    <submittedName>
        <fullName evidence="2">Uncharacterized protein</fullName>
    </submittedName>
</protein>
<accession>A0ABS8Y5J0</accession>
<evidence type="ECO:0000313" key="2">
    <source>
        <dbReference type="EMBL" id="MCE5166955.1"/>
    </source>
</evidence>
<feature type="non-terminal residue" evidence="2">
    <location>
        <position position="92"/>
    </location>
</feature>
<dbReference type="EMBL" id="JACEIK010039149">
    <property type="protein sequence ID" value="MCE5166955.1"/>
    <property type="molecule type" value="Genomic_DNA"/>
</dbReference>
<gene>
    <name evidence="2" type="ORF">HAX54_031104</name>
</gene>
<organism evidence="2 3">
    <name type="scientific">Datura stramonium</name>
    <name type="common">Jimsonweed</name>
    <name type="synonym">Common thornapple</name>
    <dbReference type="NCBI Taxonomy" id="4076"/>
    <lineage>
        <taxon>Eukaryota</taxon>
        <taxon>Viridiplantae</taxon>
        <taxon>Streptophyta</taxon>
        <taxon>Embryophyta</taxon>
        <taxon>Tracheophyta</taxon>
        <taxon>Spermatophyta</taxon>
        <taxon>Magnoliopsida</taxon>
        <taxon>eudicotyledons</taxon>
        <taxon>Gunneridae</taxon>
        <taxon>Pentapetalae</taxon>
        <taxon>asterids</taxon>
        <taxon>lamiids</taxon>
        <taxon>Solanales</taxon>
        <taxon>Solanaceae</taxon>
        <taxon>Solanoideae</taxon>
        <taxon>Datureae</taxon>
        <taxon>Datura</taxon>
    </lineage>
</organism>